<keyword evidence="9 12" id="KW-0408">Iron</keyword>
<keyword evidence="5 12" id="KW-0349">Heme</keyword>
<dbReference type="NCBIfam" id="TIGR02970">
    <property type="entry name" value="succ_dehyd_cytB"/>
    <property type="match status" value="1"/>
</dbReference>
<dbReference type="SUPFAM" id="SSF81343">
    <property type="entry name" value="Fumarate reductase respiratory complex transmembrane subunits"/>
    <property type="match status" value="1"/>
</dbReference>
<dbReference type="AlphaFoldDB" id="A0A6N8F8X4"/>
<keyword evidence="10 13" id="KW-0472">Membrane</keyword>
<keyword evidence="6 13" id="KW-0812">Transmembrane</keyword>
<protein>
    <recommendedName>
        <fullName evidence="4">Succinate dehydrogenase cytochrome b556 subunit</fullName>
    </recommendedName>
</protein>
<gene>
    <name evidence="14" type="primary">sdhC</name>
    <name evidence="14" type="ORF">GNP35_04825</name>
</gene>
<evidence type="ECO:0000256" key="1">
    <source>
        <dbReference type="ARBA" id="ARBA00004050"/>
    </source>
</evidence>
<dbReference type="EMBL" id="WOCD01000003">
    <property type="protein sequence ID" value="MUH71859.1"/>
    <property type="molecule type" value="Genomic_DNA"/>
</dbReference>
<dbReference type="GO" id="GO:0005886">
    <property type="term" value="C:plasma membrane"/>
    <property type="evidence" value="ECO:0007669"/>
    <property type="project" value="TreeGrafter"/>
</dbReference>
<feature type="binding site" description="axial binding residue" evidence="12">
    <location>
        <position position="80"/>
    </location>
    <ligand>
        <name>heme</name>
        <dbReference type="ChEBI" id="CHEBI:30413"/>
        <note>ligand shared with second transmembrane subunit</note>
    </ligand>
    <ligandPart>
        <name>Fe</name>
        <dbReference type="ChEBI" id="CHEBI:18248"/>
    </ligandPart>
</feature>
<evidence type="ECO:0000313" key="14">
    <source>
        <dbReference type="EMBL" id="MUH71859.1"/>
    </source>
</evidence>
<dbReference type="InterPro" id="IPR014314">
    <property type="entry name" value="Succ_DH_cytb556"/>
</dbReference>
<evidence type="ECO:0000256" key="5">
    <source>
        <dbReference type="ARBA" id="ARBA00022617"/>
    </source>
</evidence>
<accession>A0A6N8F8X4</accession>
<evidence type="ECO:0000256" key="7">
    <source>
        <dbReference type="ARBA" id="ARBA00022723"/>
    </source>
</evidence>
<reference evidence="14 15" key="1">
    <citation type="submission" date="2019-11" db="EMBL/GenBank/DDBJ databases">
        <title>P. haliotis isolates from Z. marina roots.</title>
        <authorList>
            <person name="Cohen M."/>
            <person name="Jospin G."/>
            <person name="Eisen J.A."/>
            <person name="Coil D.A."/>
        </authorList>
    </citation>
    <scope>NUCLEOTIDE SEQUENCE [LARGE SCALE GENOMIC DNA]</scope>
    <source>
        <strain evidence="14 15">UCD-MCMsp1aY</strain>
    </source>
</reference>
<comment type="function">
    <text evidence="1">Membrane-anchoring subunit of succinate dehydrogenase (SDH).</text>
</comment>
<keyword evidence="8 13" id="KW-1133">Transmembrane helix</keyword>
<feature type="transmembrane region" description="Helical" evidence="13">
    <location>
        <begin position="24"/>
        <end position="48"/>
    </location>
</feature>
<evidence type="ECO:0000256" key="11">
    <source>
        <dbReference type="ARBA" id="ARBA00025912"/>
    </source>
</evidence>
<dbReference type="RefSeq" id="WP_330997719.1">
    <property type="nucleotide sequence ID" value="NZ_BAAAFQ010000001.1"/>
</dbReference>
<proteinExistence type="inferred from homology"/>
<dbReference type="Pfam" id="PF01127">
    <property type="entry name" value="Sdh_cyt"/>
    <property type="match status" value="1"/>
</dbReference>
<dbReference type="GO" id="GO:0046872">
    <property type="term" value="F:metal ion binding"/>
    <property type="evidence" value="ECO:0007669"/>
    <property type="project" value="UniProtKB-KW"/>
</dbReference>
<dbReference type="GO" id="GO:0009055">
    <property type="term" value="F:electron transfer activity"/>
    <property type="evidence" value="ECO:0007669"/>
    <property type="project" value="InterPro"/>
</dbReference>
<dbReference type="PROSITE" id="PS01001">
    <property type="entry name" value="SDH_CYT_2"/>
    <property type="match status" value="1"/>
</dbReference>
<evidence type="ECO:0000256" key="9">
    <source>
        <dbReference type="ARBA" id="ARBA00023004"/>
    </source>
</evidence>
<sequence>MKKQRPVNLDLTTISMPATANASILHRVTGVAMFFALIFVIVVWAISLQSAEGFELAKELMQGVIGKIIAIGTLAALSYHIIGGLRHLVMDMGHWEELESGNLSAKLAIAIWIVTVILAGVWIW</sequence>
<evidence type="ECO:0000256" key="4">
    <source>
        <dbReference type="ARBA" id="ARBA00020076"/>
    </source>
</evidence>
<feature type="transmembrane region" description="Helical" evidence="13">
    <location>
        <begin position="103"/>
        <end position="123"/>
    </location>
</feature>
<comment type="subunit">
    <text evidence="11">Part of an enzyme complex containing four subunits: a flavoprotein, an iron-sulfur protein, plus two membrane-anchoring proteins, SdhC and SdhD. The complex can form homotrimers.</text>
</comment>
<evidence type="ECO:0000256" key="10">
    <source>
        <dbReference type="ARBA" id="ARBA00023136"/>
    </source>
</evidence>
<dbReference type="Gene3D" id="1.20.1300.10">
    <property type="entry name" value="Fumarate reductase/succinate dehydrogenase, transmembrane subunit"/>
    <property type="match status" value="1"/>
</dbReference>
<dbReference type="PANTHER" id="PTHR10978:SF5">
    <property type="entry name" value="SUCCINATE DEHYDROGENASE CYTOCHROME B560 SUBUNIT, MITOCHONDRIAL"/>
    <property type="match status" value="1"/>
</dbReference>
<evidence type="ECO:0000256" key="13">
    <source>
        <dbReference type="SAM" id="Phobius"/>
    </source>
</evidence>
<evidence type="ECO:0000256" key="8">
    <source>
        <dbReference type="ARBA" id="ARBA00022989"/>
    </source>
</evidence>
<keyword evidence="15" id="KW-1185">Reference proteome</keyword>
<name>A0A6N8F8X4_9GAMM</name>
<evidence type="ECO:0000313" key="15">
    <source>
        <dbReference type="Proteomes" id="UP000439994"/>
    </source>
</evidence>
<dbReference type="GO" id="GO:0006099">
    <property type="term" value="P:tricarboxylic acid cycle"/>
    <property type="evidence" value="ECO:0007669"/>
    <property type="project" value="InterPro"/>
</dbReference>
<dbReference type="InterPro" id="IPR000701">
    <property type="entry name" value="SuccDH_FuR_B_TM-su"/>
</dbReference>
<dbReference type="CDD" id="cd03499">
    <property type="entry name" value="SQR_TypeC_SdhC"/>
    <property type="match status" value="1"/>
</dbReference>
<dbReference type="InterPro" id="IPR034804">
    <property type="entry name" value="SQR/QFR_C/D"/>
</dbReference>
<keyword evidence="7 12" id="KW-0479">Metal-binding</keyword>
<comment type="subcellular location">
    <subcellularLocation>
        <location evidence="2">Membrane</location>
        <topology evidence="2">Multi-pass membrane protein</topology>
    </subcellularLocation>
</comment>
<comment type="cofactor">
    <cofactor evidence="12">
        <name>heme</name>
        <dbReference type="ChEBI" id="CHEBI:30413"/>
    </cofactor>
    <text evidence="12">The heme is bound between the two transmembrane subunits.</text>
</comment>
<organism evidence="14 15">
    <name type="scientific">Psychrosphaera haliotis</name>
    <dbReference type="NCBI Taxonomy" id="555083"/>
    <lineage>
        <taxon>Bacteria</taxon>
        <taxon>Pseudomonadati</taxon>
        <taxon>Pseudomonadota</taxon>
        <taxon>Gammaproteobacteria</taxon>
        <taxon>Alteromonadales</taxon>
        <taxon>Pseudoalteromonadaceae</taxon>
        <taxon>Psychrosphaera</taxon>
    </lineage>
</organism>
<dbReference type="Proteomes" id="UP000439994">
    <property type="component" value="Unassembled WGS sequence"/>
</dbReference>
<comment type="similarity">
    <text evidence="3">Belongs to the cytochrome b560 family.</text>
</comment>
<evidence type="ECO:0000256" key="2">
    <source>
        <dbReference type="ARBA" id="ARBA00004141"/>
    </source>
</evidence>
<evidence type="ECO:0000256" key="12">
    <source>
        <dbReference type="PIRSR" id="PIRSR000178-1"/>
    </source>
</evidence>
<dbReference type="PIRSF" id="PIRSF000178">
    <property type="entry name" value="SDH_cyt_b560"/>
    <property type="match status" value="1"/>
</dbReference>
<feature type="transmembrane region" description="Helical" evidence="13">
    <location>
        <begin position="60"/>
        <end position="82"/>
    </location>
</feature>
<dbReference type="PANTHER" id="PTHR10978">
    <property type="entry name" value="SUCCINATE DEHYDROGENASE CYTOCHROME B560 SUBUNIT"/>
    <property type="match status" value="1"/>
</dbReference>
<evidence type="ECO:0000256" key="3">
    <source>
        <dbReference type="ARBA" id="ARBA00007244"/>
    </source>
</evidence>
<evidence type="ECO:0000256" key="6">
    <source>
        <dbReference type="ARBA" id="ARBA00022692"/>
    </source>
</evidence>
<dbReference type="InterPro" id="IPR018495">
    <property type="entry name" value="Succ_DH_cyt_bsu_CS"/>
</dbReference>
<comment type="caution">
    <text evidence="14">The sequence shown here is derived from an EMBL/GenBank/DDBJ whole genome shotgun (WGS) entry which is preliminary data.</text>
</comment>